<accession>A0A4Y7XEF3</accession>
<comment type="caution">
    <text evidence="1">The sequence shown here is derived from an EMBL/GenBank/DDBJ whole genome shotgun (WGS) entry which is preliminary data.</text>
</comment>
<keyword evidence="2" id="KW-1185">Reference proteome</keyword>
<reference evidence="1 2" key="1">
    <citation type="submission" date="2019-03" db="EMBL/GenBank/DDBJ databases">
        <title>Alkanindiges illinoisensis: a potential pathogenic isolated from ascites of a gastric cancer patient with abdominal metastasis.</title>
        <authorList>
            <person name="Hu X."/>
            <person name="Yang B."/>
            <person name="Yan X."/>
            <person name="Lin L."/>
            <person name="Zhao H."/>
            <person name="Zhou F."/>
            <person name="Su B."/>
            <person name="Chen J."/>
            <person name="Rui Y."/>
            <person name="Wang Q."/>
            <person name="Zheng L."/>
        </authorList>
    </citation>
    <scope>NUCLEOTIDE SEQUENCE [LARGE SCALE GENOMIC DNA]</scope>
    <source>
        <strain evidence="1 2">NFYY 23406</strain>
    </source>
</reference>
<protein>
    <submittedName>
        <fullName evidence="1">Uncharacterized protein</fullName>
    </submittedName>
</protein>
<evidence type="ECO:0000313" key="1">
    <source>
        <dbReference type="EMBL" id="TEU30103.1"/>
    </source>
</evidence>
<sequence>MNRYEERPTKAPNLHLLEVHQYHQLALNLLEEMMEVCRANLRKNDHPVKNAMVLRESWRQQMGWKFKVSPPQAVLIEKSLHEHGCIEFALTYVRPLIKEEAKSVELTLAEKFFCQACKKYKGIPHSYRRYYVGDQVNFTQKGQAGGIATNQVGSIQSIFGRMLEIATATRYIKLHQDNVTPIWAPTPLMYSSFGQCWCDIDPEYLPGGAQC</sequence>
<dbReference type="EMBL" id="SNTY01000012">
    <property type="protein sequence ID" value="TEU30103.1"/>
    <property type="molecule type" value="Genomic_DNA"/>
</dbReference>
<organism evidence="1 2">
    <name type="scientific">Alkanindiges illinoisensis</name>
    <dbReference type="NCBI Taxonomy" id="197183"/>
    <lineage>
        <taxon>Bacteria</taxon>
        <taxon>Pseudomonadati</taxon>
        <taxon>Pseudomonadota</taxon>
        <taxon>Gammaproteobacteria</taxon>
        <taxon>Moraxellales</taxon>
        <taxon>Moraxellaceae</taxon>
        <taxon>Alkanindiges</taxon>
    </lineage>
</organism>
<gene>
    <name evidence="1" type="ORF">E2B99_03425</name>
</gene>
<dbReference type="AlphaFoldDB" id="A0A4Y7XEF3"/>
<evidence type="ECO:0000313" key="2">
    <source>
        <dbReference type="Proteomes" id="UP000297834"/>
    </source>
</evidence>
<dbReference type="STRING" id="1120977.GCA_000619845_00218"/>
<proteinExistence type="predicted"/>
<dbReference type="OrthoDB" id="6694145at2"/>
<name>A0A4Y7XEF3_9GAMM</name>
<dbReference type="RefSeq" id="WP_134243583.1">
    <property type="nucleotide sequence ID" value="NZ_SNTY01000012.1"/>
</dbReference>
<dbReference type="Proteomes" id="UP000297834">
    <property type="component" value="Unassembled WGS sequence"/>
</dbReference>